<evidence type="ECO:0000313" key="2">
    <source>
        <dbReference type="EMBL" id="RKR83494.1"/>
    </source>
</evidence>
<dbReference type="RefSeq" id="WP_121198983.1">
    <property type="nucleotide sequence ID" value="NZ_RBKU01000001.1"/>
</dbReference>
<evidence type="ECO:0000313" key="3">
    <source>
        <dbReference type="Proteomes" id="UP000268007"/>
    </source>
</evidence>
<dbReference type="EMBL" id="RBKU01000001">
    <property type="protein sequence ID" value="RKR83494.1"/>
    <property type="molecule type" value="Genomic_DNA"/>
</dbReference>
<accession>A0A495J560</accession>
<dbReference type="InterPro" id="IPR024975">
    <property type="entry name" value="NOV_C"/>
</dbReference>
<organism evidence="2 3">
    <name type="scientific">Mucilaginibacter gracilis</name>
    <dbReference type="NCBI Taxonomy" id="423350"/>
    <lineage>
        <taxon>Bacteria</taxon>
        <taxon>Pseudomonadati</taxon>
        <taxon>Bacteroidota</taxon>
        <taxon>Sphingobacteriia</taxon>
        <taxon>Sphingobacteriales</taxon>
        <taxon>Sphingobacteriaceae</taxon>
        <taxon>Mucilaginibacter</taxon>
    </lineage>
</organism>
<name>A0A495J560_9SPHI</name>
<proteinExistence type="predicted"/>
<sequence length="493" mass="57198">MNPKVREYLINAARTKDKFVFYSDVVKDCNLGFDLSNEYGQHQLSITLGEVSEFEHQHKRPLVSALAIYKNEKINDHGDGFYKLAQSLGKGKIKQLREDLYAFEEANASRIFWQNEENYNQFFKLDITTGTSEEPVFFTQEEIDFFKEWQYKSYDPKQSEHVNAKNKLMNTVWNKSIYLGNQVVKRLAGFQSDGKRYWSQRGWTKNDGINIQAAIFKPYTWIKIYRDTDKGKDVFFTFGIDVHPSTNAFVYKIDCQRTRDSKLSNKQIQLADALIPQSAKWNTIPFDKLLAGNWTSLIDVCVEFIRDNLERYDATVDALWGADIPSQLFKDTLICRDKPKDGKSDIPQTPKTFEGVDVDFVQKAKDQKDLGDAGEGLVKQYEIAELNLKGKTDLADLVDIVKDGMGYDVLSYDEFGNEKYIEVKTTTGNEYAPFYLSDNEIEFSKFRKGKYHIYRIFKYDAESNFGEFYKISGDIESQLLFKPISYQVFLKKE</sequence>
<keyword evidence="3" id="KW-1185">Reference proteome</keyword>
<dbReference type="AlphaFoldDB" id="A0A495J560"/>
<evidence type="ECO:0000259" key="1">
    <source>
        <dbReference type="Pfam" id="PF13020"/>
    </source>
</evidence>
<dbReference type="Proteomes" id="UP000268007">
    <property type="component" value="Unassembled WGS sequence"/>
</dbReference>
<comment type="caution">
    <text evidence="2">The sequence shown here is derived from an EMBL/GenBank/DDBJ whole genome shotgun (WGS) entry which is preliminary data.</text>
</comment>
<dbReference type="Pfam" id="PF13020">
    <property type="entry name" value="NOV_C"/>
    <property type="match status" value="1"/>
</dbReference>
<protein>
    <submittedName>
        <fullName evidence="2">Uncharacterized protein DUF3883</fullName>
    </submittedName>
</protein>
<dbReference type="OrthoDB" id="6402880at2"/>
<gene>
    <name evidence="2" type="ORF">BDD43_3704</name>
</gene>
<reference evidence="2 3" key="1">
    <citation type="submission" date="2018-10" db="EMBL/GenBank/DDBJ databases">
        <title>Genomic Encyclopedia of Archaeal and Bacterial Type Strains, Phase II (KMG-II): from individual species to whole genera.</title>
        <authorList>
            <person name="Goeker M."/>
        </authorList>
    </citation>
    <scope>NUCLEOTIDE SEQUENCE [LARGE SCALE GENOMIC DNA]</scope>
    <source>
        <strain evidence="2 3">DSM 18602</strain>
    </source>
</reference>
<feature type="domain" description="Protein NO VEIN C-terminal" evidence="1">
    <location>
        <begin position="375"/>
        <end position="463"/>
    </location>
</feature>